<sequence length="463" mass="50226">MTLSPEQASIRFGCGLSPELPPQTTADLLAGLRGQDDSAAQFPIESFSAYAQNLEAAARLRRDIKTAKKHGKTKHANAARDEISAMRKRLASQSLGWYVNTLLRWSWSEAPLRERLAMFWADHFTAMGKNPIMVPAAFPYIEEAIRPNVNGRFADLLIAAVTHPLMLHFLDQSYSVGPGSVAAERAERLGGLNENLAREVLELHTLGVDGPYNQDDVRQLAELFTGLSYKTDGTFTFREGFAEPGAETVLGVRYGVGKPGIEPVLDALRDLSVHPATARHIALKLAVHFVSDNPGPALVDHVAARFVDTDGDLQEVYAALLDHPASWTEATGNVKPPFDLIATSCRALAVTPKAMQGLEPRKVRRALLRPLAEMGQPLLKPGGPDGWAEEDAAWITPQGLSARLRWAVSAPTVLRPNLPEPSAFVDAALGPFATQSVRFAAQAAESRSDAIGLVLSSPAFQRR</sequence>
<keyword evidence="2" id="KW-1185">Reference proteome</keyword>
<evidence type="ECO:0000313" key="2">
    <source>
        <dbReference type="Proteomes" id="UP001255416"/>
    </source>
</evidence>
<organism evidence="1 2">
    <name type="scientific">Sedimentitalea todarodis</name>
    <dbReference type="NCBI Taxonomy" id="1631240"/>
    <lineage>
        <taxon>Bacteria</taxon>
        <taxon>Pseudomonadati</taxon>
        <taxon>Pseudomonadota</taxon>
        <taxon>Alphaproteobacteria</taxon>
        <taxon>Rhodobacterales</taxon>
        <taxon>Paracoccaceae</taxon>
        <taxon>Sedimentitalea</taxon>
    </lineage>
</organism>
<name>A0ABU3V7Y9_9RHOB</name>
<evidence type="ECO:0000313" key="1">
    <source>
        <dbReference type="EMBL" id="MDU9002270.1"/>
    </source>
</evidence>
<protein>
    <submittedName>
        <fullName evidence="1">DUF1800 domain-containing protein</fullName>
    </submittedName>
</protein>
<dbReference type="EMBL" id="JASMWN010000001">
    <property type="protein sequence ID" value="MDU9002270.1"/>
    <property type="molecule type" value="Genomic_DNA"/>
</dbReference>
<dbReference type="RefSeq" id="WP_316771798.1">
    <property type="nucleotide sequence ID" value="NZ_JASMWN010000001.1"/>
</dbReference>
<dbReference type="Pfam" id="PF08811">
    <property type="entry name" value="DUF1800"/>
    <property type="match status" value="1"/>
</dbReference>
<reference evidence="2" key="1">
    <citation type="submission" date="2023-05" db="EMBL/GenBank/DDBJ databases">
        <title>Sedimentitalea sp. nov. JM2-8.</title>
        <authorList>
            <person name="Huang J."/>
        </authorList>
    </citation>
    <scope>NUCLEOTIDE SEQUENCE [LARGE SCALE GENOMIC DNA]</scope>
    <source>
        <strain evidence="2">KHS03</strain>
    </source>
</reference>
<gene>
    <name evidence="1" type="ORF">QO231_00235</name>
</gene>
<dbReference type="InterPro" id="IPR014917">
    <property type="entry name" value="DUF1800"/>
</dbReference>
<proteinExistence type="predicted"/>
<comment type="caution">
    <text evidence="1">The sequence shown here is derived from an EMBL/GenBank/DDBJ whole genome shotgun (WGS) entry which is preliminary data.</text>
</comment>
<accession>A0ABU3V7Y9</accession>
<dbReference type="Proteomes" id="UP001255416">
    <property type="component" value="Unassembled WGS sequence"/>
</dbReference>